<organism evidence="1 2">
    <name type="scientific">Micromonospora inyonensis</name>
    <dbReference type="NCBI Taxonomy" id="47866"/>
    <lineage>
        <taxon>Bacteria</taxon>
        <taxon>Bacillati</taxon>
        <taxon>Actinomycetota</taxon>
        <taxon>Actinomycetes</taxon>
        <taxon>Micromonosporales</taxon>
        <taxon>Micromonosporaceae</taxon>
        <taxon>Micromonospora</taxon>
    </lineage>
</organism>
<accession>A0A1C6RLL7</accession>
<evidence type="ECO:0000313" key="1">
    <source>
        <dbReference type="EMBL" id="SCL17924.1"/>
    </source>
</evidence>
<protein>
    <submittedName>
        <fullName evidence="1">Uncharacterized protein</fullName>
    </submittedName>
</protein>
<reference evidence="2" key="1">
    <citation type="submission" date="2016-06" db="EMBL/GenBank/DDBJ databases">
        <authorList>
            <person name="Varghese N."/>
        </authorList>
    </citation>
    <scope>NUCLEOTIDE SEQUENCE [LARGE SCALE GENOMIC DNA]</scope>
    <source>
        <strain evidence="2">DSM 46123</strain>
    </source>
</reference>
<sequence length="229" mass="25005">MQIAYRCKRANISHLIAADQAFGRRDAVSPHAVMLFFTCDAPAEPHGYKLYTATRTWPQSPDSDDLPRLLGDLTDVAADNIAALGRAWSPLGPRGSMVNGGDMTLPAGATYVGVGVSILDSDRGRWYEVAATLREAAVDGRYMSAFHLKGQCYAVMVDGTALHIDRDPDARLGDTGIRCNKPLDPERITYHNPYANLTEQGDDETRAVWRRLIALNTILATHLLAGRPA</sequence>
<gene>
    <name evidence="1" type="ORF">GA0074694_2176</name>
</gene>
<dbReference type="Proteomes" id="UP000198906">
    <property type="component" value="Unassembled WGS sequence"/>
</dbReference>
<dbReference type="AlphaFoldDB" id="A0A1C6RLL7"/>
<keyword evidence="2" id="KW-1185">Reference proteome</keyword>
<evidence type="ECO:0000313" key="2">
    <source>
        <dbReference type="Proteomes" id="UP000198906"/>
    </source>
</evidence>
<dbReference type="RefSeq" id="WP_245714638.1">
    <property type="nucleotide sequence ID" value="NZ_FMHU01000001.1"/>
</dbReference>
<dbReference type="EMBL" id="FMHU01000001">
    <property type="protein sequence ID" value="SCL17924.1"/>
    <property type="molecule type" value="Genomic_DNA"/>
</dbReference>
<proteinExistence type="predicted"/>
<name>A0A1C6RLL7_9ACTN</name>
<dbReference type="STRING" id="47866.GA0074694_2176"/>